<dbReference type="EMBL" id="JAFCLK010000022">
    <property type="protein sequence ID" value="MBR1138654.1"/>
    <property type="molecule type" value="Genomic_DNA"/>
</dbReference>
<evidence type="ECO:0000313" key="1">
    <source>
        <dbReference type="EMBL" id="MBR1138654.1"/>
    </source>
</evidence>
<comment type="caution">
    <text evidence="1">The sequence shown here is derived from an EMBL/GenBank/DDBJ whole genome shotgun (WGS) entry which is preliminary data.</text>
</comment>
<feature type="non-terminal residue" evidence="1">
    <location>
        <position position="37"/>
    </location>
</feature>
<dbReference type="SUPFAM" id="SSF54292">
    <property type="entry name" value="2Fe-2S ferredoxin-like"/>
    <property type="match status" value="1"/>
</dbReference>
<keyword evidence="2" id="KW-1185">Reference proteome</keyword>
<dbReference type="InterPro" id="IPR012675">
    <property type="entry name" value="Beta-grasp_dom_sf"/>
</dbReference>
<evidence type="ECO:0000313" key="2">
    <source>
        <dbReference type="Proteomes" id="UP001314635"/>
    </source>
</evidence>
<name>A0ABS5GCA3_9BRAD</name>
<gene>
    <name evidence="1" type="ORF">JQ619_23085</name>
</gene>
<dbReference type="Gene3D" id="3.10.20.30">
    <property type="match status" value="1"/>
</dbReference>
<dbReference type="InterPro" id="IPR036010">
    <property type="entry name" value="2Fe-2S_ferredoxin-like_sf"/>
</dbReference>
<protein>
    <submittedName>
        <fullName evidence="1">(2Fe-2S)-binding protein</fullName>
    </submittedName>
</protein>
<reference evidence="2" key="1">
    <citation type="journal article" date="2021" name="ISME J.">
        <title>Evolutionary origin and ecological implication of a unique nif island in free-living Bradyrhizobium lineages.</title>
        <authorList>
            <person name="Tao J."/>
        </authorList>
    </citation>
    <scope>NUCLEOTIDE SEQUENCE [LARGE SCALE GENOMIC DNA]</scope>
    <source>
        <strain evidence="2">SZCCT0094</strain>
    </source>
</reference>
<proteinExistence type="predicted"/>
<dbReference type="Proteomes" id="UP001314635">
    <property type="component" value="Unassembled WGS sequence"/>
</dbReference>
<sequence>MPNLTINGRTMSVDAANDTPLLWVIREQLQMTGTKFG</sequence>
<organism evidence="1 2">
    <name type="scientific">Bradyrhizobium denitrificans</name>
    <dbReference type="NCBI Taxonomy" id="2734912"/>
    <lineage>
        <taxon>Bacteria</taxon>
        <taxon>Pseudomonadati</taxon>
        <taxon>Pseudomonadota</taxon>
        <taxon>Alphaproteobacteria</taxon>
        <taxon>Hyphomicrobiales</taxon>
        <taxon>Nitrobacteraceae</taxon>
        <taxon>Bradyrhizobium</taxon>
    </lineage>
</organism>
<accession>A0ABS5GCA3</accession>